<keyword evidence="1" id="KW-0880">Kelch repeat</keyword>
<protein>
    <submittedName>
        <fullName evidence="3">Uncharacterized protein</fullName>
    </submittedName>
</protein>
<dbReference type="AlphaFoldDB" id="A0A8J8T4P9"/>
<proteinExistence type="predicted"/>
<accession>A0A8J8T4P9</accession>
<keyword evidence="4" id="KW-1185">Reference proteome</keyword>
<dbReference type="OrthoDB" id="191037at2759"/>
<evidence type="ECO:0000313" key="4">
    <source>
        <dbReference type="Proteomes" id="UP000785679"/>
    </source>
</evidence>
<dbReference type="Proteomes" id="UP000785679">
    <property type="component" value="Unassembled WGS sequence"/>
</dbReference>
<dbReference type="SUPFAM" id="SSF117281">
    <property type="entry name" value="Kelch motif"/>
    <property type="match status" value="1"/>
</dbReference>
<organism evidence="3 4">
    <name type="scientific">Halteria grandinella</name>
    <dbReference type="NCBI Taxonomy" id="5974"/>
    <lineage>
        <taxon>Eukaryota</taxon>
        <taxon>Sar</taxon>
        <taxon>Alveolata</taxon>
        <taxon>Ciliophora</taxon>
        <taxon>Intramacronucleata</taxon>
        <taxon>Spirotrichea</taxon>
        <taxon>Stichotrichia</taxon>
        <taxon>Sporadotrichida</taxon>
        <taxon>Halteriidae</taxon>
        <taxon>Halteria</taxon>
    </lineage>
</organism>
<dbReference type="InterPro" id="IPR015915">
    <property type="entry name" value="Kelch-typ_b-propeller"/>
</dbReference>
<keyword evidence="2" id="KW-0677">Repeat</keyword>
<evidence type="ECO:0000256" key="1">
    <source>
        <dbReference type="ARBA" id="ARBA00022441"/>
    </source>
</evidence>
<evidence type="ECO:0000256" key="2">
    <source>
        <dbReference type="ARBA" id="ARBA00022737"/>
    </source>
</evidence>
<dbReference type="Gene3D" id="2.120.10.80">
    <property type="entry name" value="Kelch-type beta propeller"/>
    <property type="match status" value="2"/>
</dbReference>
<dbReference type="Pfam" id="PF24681">
    <property type="entry name" value="Kelch_KLHDC2_KLHL20_DRC7"/>
    <property type="match status" value="1"/>
</dbReference>
<dbReference type="EMBL" id="RRYP01006264">
    <property type="protein sequence ID" value="TNV81348.1"/>
    <property type="molecule type" value="Genomic_DNA"/>
</dbReference>
<name>A0A8J8T4P9_HALGN</name>
<reference evidence="3" key="1">
    <citation type="submission" date="2019-06" db="EMBL/GenBank/DDBJ databases">
        <authorList>
            <person name="Zheng W."/>
        </authorList>
    </citation>
    <scope>NUCLEOTIDE SEQUENCE</scope>
    <source>
        <strain evidence="3">QDHG01</strain>
    </source>
</reference>
<dbReference type="InterPro" id="IPR006652">
    <property type="entry name" value="Kelch_1"/>
</dbReference>
<dbReference type="PANTHER" id="PTHR45632:SF3">
    <property type="entry name" value="KELCH-LIKE PROTEIN 32"/>
    <property type="match status" value="1"/>
</dbReference>
<dbReference type="SMART" id="SM00612">
    <property type="entry name" value="Kelch"/>
    <property type="match status" value="4"/>
</dbReference>
<dbReference type="PANTHER" id="PTHR45632">
    <property type="entry name" value="LD33804P"/>
    <property type="match status" value="1"/>
</dbReference>
<evidence type="ECO:0000313" key="3">
    <source>
        <dbReference type="EMBL" id="TNV81348.1"/>
    </source>
</evidence>
<sequence>MVQFSNRNTYKYFNNKFKPCSKIYFFGDSNNQDLILHYDFYKDLWSKKEVPKNLVLQSYSVAIGLNDGCILITGGLNSSFTNVSGQVYMYNTDNETCTEKASLMQSRYTHSLAHQSNYVYAIGGRSINGVLDLCERYSINLNRWEKIAKLNQKRCTSPAVVFEDSYIYVFGGYEGSGRIDTIEQYDVTNDHWTVLPIKFPLSIEAETATLISANEVVILGGHDNSAGTKDAMILNMETLQFIKLAPMPFARFLHSACYFNNHIYVFGGVDNCSCQKMNVNDYQWTPVASYKDFINYNLQTFSSSSV</sequence>
<comment type="caution">
    <text evidence="3">The sequence shown here is derived from an EMBL/GenBank/DDBJ whole genome shotgun (WGS) entry which is preliminary data.</text>
</comment>
<gene>
    <name evidence="3" type="ORF">FGO68_gene12514</name>
</gene>